<proteinExistence type="inferred from homology"/>
<accession>A0A5E8CJR2</accession>
<dbReference type="PANTHER" id="PTHR43115">
    <property type="entry name" value="DEHYDROGENASE/REDUCTASE SDR FAMILY MEMBER 11"/>
    <property type="match status" value="1"/>
</dbReference>
<dbReference type="InterPro" id="IPR002347">
    <property type="entry name" value="SDR_fam"/>
</dbReference>
<dbReference type="GO" id="GO:0016491">
    <property type="term" value="F:oxidoreductase activity"/>
    <property type="evidence" value="ECO:0007669"/>
    <property type="project" value="UniProtKB-KW"/>
</dbReference>
<evidence type="ECO:0000313" key="3">
    <source>
        <dbReference type="EMBL" id="VVU95416.1"/>
    </source>
</evidence>
<dbReference type="SUPFAM" id="SSF51735">
    <property type="entry name" value="NAD(P)-binding Rossmann-fold domains"/>
    <property type="match status" value="1"/>
</dbReference>
<evidence type="ECO:0000256" key="1">
    <source>
        <dbReference type="ARBA" id="ARBA00006484"/>
    </source>
</evidence>
<comment type="similarity">
    <text evidence="1">Belongs to the short-chain dehydrogenases/reductases (SDR) family.</text>
</comment>
<keyword evidence="2" id="KW-0560">Oxidoreductase</keyword>
<reference evidence="3" key="1">
    <citation type="submission" date="2019-09" db="EMBL/GenBank/DDBJ databases">
        <authorList>
            <person name="Needham M D."/>
        </authorList>
    </citation>
    <scope>NUCLEOTIDE SEQUENCE</scope>
</reference>
<protein>
    <submittedName>
        <fullName evidence="3">Short chain dehydrogenase</fullName>
    </submittedName>
</protein>
<dbReference type="InterPro" id="IPR036291">
    <property type="entry name" value="NAD(P)-bd_dom_sf"/>
</dbReference>
<dbReference type="Gene3D" id="3.40.50.720">
    <property type="entry name" value="NAD(P)-binding Rossmann-like Domain"/>
    <property type="match status" value="1"/>
</dbReference>
<dbReference type="AlphaFoldDB" id="A0A5E8CJR2"/>
<dbReference type="PRINTS" id="PR00081">
    <property type="entry name" value="GDHRDH"/>
</dbReference>
<organism evidence="3">
    <name type="scientific">seawater metagenome</name>
    <dbReference type="NCBI Taxonomy" id="1561972"/>
    <lineage>
        <taxon>unclassified sequences</taxon>
        <taxon>metagenomes</taxon>
        <taxon>ecological metagenomes</taxon>
    </lineage>
</organism>
<evidence type="ECO:0000256" key="2">
    <source>
        <dbReference type="ARBA" id="ARBA00023002"/>
    </source>
</evidence>
<gene>
    <name evidence="3" type="ORF">CPAV1605_1167</name>
</gene>
<dbReference type="PANTHER" id="PTHR43115:SF4">
    <property type="entry name" value="DEHYDROGENASE_REDUCTASE SDR FAMILY MEMBER 11"/>
    <property type="match status" value="1"/>
</dbReference>
<dbReference type="EMBL" id="CABVLZ010000004">
    <property type="protein sequence ID" value="VVU95416.1"/>
    <property type="molecule type" value="Genomic_DNA"/>
</dbReference>
<dbReference type="Pfam" id="PF00106">
    <property type="entry name" value="adh_short"/>
    <property type="match status" value="1"/>
</dbReference>
<name>A0A5E8CJR2_9ZZZZ</name>
<sequence length="285" mass="32916">MKILITGGTSGIGLSFVKFFHLEHDITVVCRNQDKGEQLKGFYNIKVLYVDLSDYNQIMECFYKLDTDFDILINNAGMSATRKTVDFKNRKINKCLMVNLIAPYLFTEYMCKNKSLKKVISVNSITHWVGELPTIDDSVNNCYSNSKFGLMALHENWNKKYPETKFISINPGYVDTGIWNPNASYENIHYYLRKVFSLKPDDSISVFRGALNYEGDEPIYLSVNKNSELFLYLANKFSYKFMLANDFLGKLFLYSKVAEVNTKYSESIKEDNVKKVVDFCNNLIN</sequence>